<keyword evidence="3" id="KW-1185">Reference proteome</keyword>
<protein>
    <recommendedName>
        <fullName evidence="4">DUF998 domain-containing protein</fullName>
    </recommendedName>
</protein>
<sequence length="232" mass="24041">MTTQTEGYIAWPFARFGGLGALGFATLIVGANLVLEPAGMPVIGADIEEVNTFFAAESGAVGLSSSVTPAAWLCVIVFGAAAVATIWPRERATGSAWSLVGFAGLLLQTAAFVGVVALRLALCTTTERSGTAALWALHNALFVLNGVFLTVALLGLSLGGRRAGLIRRWHATIGSLAAAGLFVSATLTPLVIERGGPLALISLISWLLWVVWLVTYGVTLLRLVPATRPSAA</sequence>
<evidence type="ECO:0000313" key="2">
    <source>
        <dbReference type="EMBL" id="KIA62127.1"/>
    </source>
</evidence>
<evidence type="ECO:0000256" key="1">
    <source>
        <dbReference type="SAM" id="Phobius"/>
    </source>
</evidence>
<evidence type="ECO:0000313" key="3">
    <source>
        <dbReference type="Proteomes" id="UP000031364"/>
    </source>
</evidence>
<feature type="transmembrane region" description="Helical" evidence="1">
    <location>
        <begin position="70"/>
        <end position="87"/>
    </location>
</feature>
<dbReference type="EMBL" id="JNFP01000036">
    <property type="protein sequence ID" value="KIA62127.1"/>
    <property type="molecule type" value="Genomic_DNA"/>
</dbReference>
<organism evidence="2 3">
    <name type="scientific">Nocardia vulneris</name>
    <dbReference type="NCBI Taxonomy" id="1141657"/>
    <lineage>
        <taxon>Bacteria</taxon>
        <taxon>Bacillati</taxon>
        <taxon>Actinomycetota</taxon>
        <taxon>Actinomycetes</taxon>
        <taxon>Mycobacteriales</taxon>
        <taxon>Nocardiaceae</taxon>
        <taxon>Nocardia</taxon>
    </lineage>
</organism>
<feature type="transmembrane region" description="Helical" evidence="1">
    <location>
        <begin position="99"/>
        <end position="122"/>
    </location>
</feature>
<keyword evidence="1" id="KW-0472">Membrane</keyword>
<evidence type="ECO:0008006" key="4">
    <source>
        <dbReference type="Google" id="ProtNLM"/>
    </source>
</evidence>
<accession>A0ABR4Z9Z8</accession>
<reference evidence="2 3" key="1">
    <citation type="journal article" date="2014" name="Int. J. Syst. Evol. Microbiol.">
        <title>Nocardia vulneris sp. nov., isolated from wounds of human patients in North America.</title>
        <authorList>
            <person name="Lasker B.A."/>
            <person name="Bell M."/>
            <person name="Klenk H.P."/>
            <person name="Sproer C."/>
            <person name="Schumann C."/>
            <person name="Schumann P."/>
            <person name="Brown J.M."/>
        </authorList>
    </citation>
    <scope>NUCLEOTIDE SEQUENCE [LARGE SCALE GENOMIC DNA]</scope>
    <source>
        <strain evidence="2 3">W9851</strain>
    </source>
</reference>
<keyword evidence="1" id="KW-0812">Transmembrane</keyword>
<dbReference type="Proteomes" id="UP000031364">
    <property type="component" value="Unassembled WGS sequence"/>
</dbReference>
<gene>
    <name evidence="2" type="ORF">FG87_27315</name>
</gene>
<feature type="transmembrane region" description="Helical" evidence="1">
    <location>
        <begin position="134"/>
        <end position="159"/>
    </location>
</feature>
<feature type="transmembrane region" description="Helical" evidence="1">
    <location>
        <begin position="171"/>
        <end position="192"/>
    </location>
</feature>
<feature type="transmembrane region" description="Helical" evidence="1">
    <location>
        <begin position="198"/>
        <end position="221"/>
    </location>
</feature>
<keyword evidence="1" id="KW-1133">Transmembrane helix</keyword>
<proteinExistence type="predicted"/>
<comment type="caution">
    <text evidence="2">The sequence shown here is derived from an EMBL/GenBank/DDBJ whole genome shotgun (WGS) entry which is preliminary data.</text>
</comment>
<feature type="transmembrane region" description="Helical" evidence="1">
    <location>
        <begin position="12"/>
        <end position="35"/>
    </location>
</feature>
<name>A0ABR4Z9Z8_9NOCA</name>
<dbReference type="RefSeq" id="WP_043676270.1">
    <property type="nucleotide sequence ID" value="NZ_BDCI01000035.1"/>
</dbReference>